<dbReference type="PROSITE" id="PS50051">
    <property type="entry name" value="MCM_2"/>
    <property type="match status" value="1"/>
</dbReference>
<keyword evidence="3" id="KW-0235">DNA replication</keyword>
<sequence>MSNEVSQEISYGEKFKDFLRNFRDSTGAFKYVERIHRMMNMDMSSLNVDYPDLYRYNTNLAEILIDNPEEILNQFGEALKDIVSSEDPSYAEKKNKFHIRIYGLFNTIKIRDIRTNHAGKLIQIEGIITRMHPIRSKMIKATFKHEKEGCNAEFYWPAEENEYLEDKIEKPTICPICGEAGGKFTLVKNKSLYIDWQELTIQEKPEDVPGGQMPRSIPVQLMDDLVDIARPGDRVTIVGSVKLQQTGSTSLSPLFELYLEANSVKVSEKVLEEISITREDEEKILDLSKDPWIREKIISSIGTTIFGHWDLKEAIALQLFGGIPKQAADGTRIRGDIHVLFVGDPGVAKSQLLQSASRVAPRAVFTSGKGSTAAGLTATVVKDSRTGEFYLEAGALVLADGGLAIIDEFDKMRPEDRISIHEAMEQQTISISKAGIVARLNARASVLAAGNPKWGMYDINKPFPDNVILPPTILSRFDLIFVVRDFIQMEKDRRLARHILDVHSDYDKFAPEIDPQLLKKYIIYAKRYVKPKLTEEAKNLIETFFVALRGSALSSSNQEGGQTPVPITARQLEAIVRLAEAHAKMSLKNEITEEDAEEAIRLTVSFLTSVGLDIETNTIDANIITTGASLQSRKLMSILVDSLKRLTETKQCVRSEDLVNDIVNNHKVAKDKVIEALQRAHREGMIIEIRNGCYKPA</sequence>
<dbReference type="GO" id="GO:0016787">
    <property type="term" value="F:hydrolase activity"/>
    <property type="evidence" value="ECO:0007669"/>
    <property type="project" value="UniProtKB-KW"/>
</dbReference>
<dbReference type="InterPro" id="IPR031327">
    <property type="entry name" value="MCM"/>
</dbReference>
<dbReference type="Pfam" id="PF00493">
    <property type="entry name" value="MCM"/>
    <property type="match status" value="1"/>
</dbReference>
<dbReference type="Gene3D" id="2.20.28.10">
    <property type="match status" value="1"/>
</dbReference>
<evidence type="ECO:0000256" key="8">
    <source>
        <dbReference type="ARBA" id="ARBA00023125"/>
    </source>
</evidence>
<evidence type="ECO:0000256" key="1">
    <source>
        <dbReference type="ARBA" id="ARBA00008010"/>
    </source>
</evidence>
<dbReference type="InterPro" id="IPR033762">
    <property type="entry name" value="MCM_OB"/>
</dbReference>
<keyword evidence="5" id="KW-0378">Hydrolase</keyword>
<dbReference type="STRING" id="1056495.Calag_0664"/>
<keyword evidence="8 9" id="KW-0238">DNA-binding</keyword>
<dbReference type="InterPro" id="IPR027925">
    <property type="entry name" value="MCM_N"/>
</dbReference>
<protein>
    <recommendedName>
        <fullName evidence="2">DNA helicase</fullName>
        <ecNumber evidence="2">3.6.4.12</ecNumber>
    </recommendedName>
</protein>
<dbReference type="SMART" id="SM00350">
    <property type="entry name" value="MCM"/>
    <property type="match status" value="1"/>
</dbReference>
<keyword evidence="6" id="KW-0347">Helicase</keyword>
<evidence type="ECO:0000256" key="7">
    <source>
        <dbReference type="ARBA" id="ARBA00022840"/>
    </source>
</evidence>
<dbReference type="InterPro" id="IPR027417">
    <property type="entry name" value="P-loop_NTPase"/>
</dbReference>
<feature type="domain" description="MCM C-terminal AAA(+) ATPase" evidence="10">
    <location>
        <begin position="293"/>
        <end position="499"/>
    </location>
</feature>
<dbReference type="AlphaFoldDB" id="L0ABJ0"/>
<evidence type="ECO:0000256" key="9">
    <source>
        <dbReference type="RuleBase" id="RU004070"/>
    </source>
</evidence>
<dbReference type="EC" id="3.6.4.12" evidence="2"/>
<accession>L0ABJ0</accession>
<dbReference type="InterPro" id="IPR001208">
    <property type="entry name" value="MCM_dom"/>
</dbReference>
<dbReference type="GO" id="GO:0042555">
    <property type="term" value="C:MCM complex"/>
    <property type="evidence" value="ECO:0007669"/>
    <property type="project" value="TreeGrafter"/>
</dbReference>
<dbReference type="Proteomes" id="UP000010469">
    <property type="component" value="Chromosome"/>
</dbReference>
<dbReference type="Gene3D" id="3.30.1640.10">
    <property type="entry name" value="mini-chromosome maintenance (MCM) complex, chain A, domain 1"/>
    <property type="match status" value="1"/>
</dbReference>
<proteinExistence type="inferred from homology"/>
<dbReference type="GO" id="GO:0017116">
    <property type="term" value="F:single-stranded DNA helicase activity"/>
    <property type="evidence" value="ECO:0007669"/>
    <property type="project" value="TreeGrafter"/>
</dbReference>
<keyword evidence="12" id="KW-1185">Reference proteome</keyword>
<organism evidence="11 12">
    <name type="scientific">Caldisphaera lagunensis (strain DSM 15908 / JCM 11604 / ANMR 0165 / IC-154)</name>
    <dbReference type="NCBI Taxonomy" id="1056495"/>
    <lineage>
        <taxon>Archaea</taxon>
        <taxon>Thermoproteota</taxon>
        <taxon>Thermoprotei</taxon>
        <taxon>Acidilobales</taxon>
        <taxon>Caldisphaeraceae</taxon>
        <taxon>Caldisphaera</taxon>
    </lineage>
</organism>
<dbReference type="GO" id="GO:0005524">
    <property type="term" value="F:ATP binding"/>
    <property type="evidence" value="ECO:0007669"/>
    <property type="project" value="UniProtKB-KW"/>
</dbReference>
<dbReference type="InParanoid" id="L0ABJ0"/>
<evidence type="ECO:0000256" key="3">
    <source>
        <dbReference type="ARBA" id="ARBA00022705"/>
    </source>
</evidence>
<dbReference type="Gene3D" id="3.40.50.300">
    <property type="entry name" value="P-loop containing nucleotide triphosphate hydrolases"/>
    <property type="match status" value="1"/>
</dbReference>
<dbReference type="GeneID" id="14211924"/>
<reference evidence="12" key="1">
    <citation type="submission" date="2012-03" db="EMBL/GenBank/DDBJ databases">
        <title>Complete genome of Caldisphaera lagunensis DSM 15908.</title>
        <authorList>
            <person name="Lucas S."/>
            <person name="Copeland A."/>
            <person name="Lapidus A."/>
            <person name="Glavina del Rio T."/>
            <person name="Dalin E."/>
            <person name="Tice H."/>
            <person name="Bruce D."/>
            <person name="Goodwin L."/>
            <person name="Pitluck S."/>
            <person name="Peters L."/>
            <person name="Mikhailova N."/>
            <person name="Teshima H."/>
            <person name="Kyrpides N."/>
            <person name="Mavromatis K."/>
            <person name="Ivanova N."/>
            <person name="Brettin T."/>
            <person name="Detter J.C."/>
            <person name="Han C."/>
            <person name="Larimer F."/>
            <person name="Land M."/>
            <person name="Hauser L."/>
            <person name="Markowitz V."/>
            <person name="Cheng J.-F."/>
            <person name="Hugenholtz P."/>
            <person name="Woyke T."/>
            <person name="Wu D."/>
            <person name="Spring S."/>
            <person name="Schroeder M."/>
            <person name="Brambilla E."/>
            <person name="Klenk H.-P."/>
            <person name="Eisen J.A."/>
        </authorList>
    </citation>
    <scope>NUCLEOTIDE SEQUENCE [LARGE SCALE GENOMIC DNA]</scope>
    <source>
        <strain evidence="12">DSM 15908 / JCM 11604 / IC-154</strain>
    </source>
</reference>
<dbReference type="FunCoup" id="L0ABJ0">
    <property type="interactions" value="140"/>
</dbReference>
<dbReference type="Pfam" id="PF17207">
    <property type="entry name" value="MCM_OB"/>
    <property type="match status" value="1"/>
</dbReference>
<gene>
    <name evidence="11" type="ordered locus">Calag_0664</name>
</gene>
<keyword evidence="4 9" id="KW-0547">Nucleotide-binding</keyword>
<evidence type="ECO:0000256" key="2">
    <source>
        <dbReference type="ARBA" id="ARBA00012551"/>
    </source>
</evidence>
<dbReference type="NCBIfam" id="NF040949">
    <property type="entry name" value="minchrom_main_MCM"/>
    <property type="match status" value="1"/>
</dbReference>
<dbReference type="InterPro" id="IPR012340">
    <property type="entry name" value="NA-bd_OB-fold"/>
</dbReference>
<dbReference type="RefSeq" id="WP_015232313.1">
    <property type="nucleotide sequence ID" value="NC_019791.1"/>
</dbReference>
<dbReference type="Gene3D" id="2.40.50.140">
    <property type="entry name" value="Nucleic acid-binding proteins"/>
    <property type="match status" value="1"/>
</dbReference>
<dbReference type="HOGENOM" id="CLU_000995_6_0_2"/>
<dbReference type="Pfam" id="PF14551">
    <property type="entry name" value="MCM_N"/>
    <property type="match status" value="1"/>
</dbReference>
<dbReference type="eggNOG" id="arCOG00439">
    <property type="taxonomic scope" value="Archaea"/>
</dbReference>
<evidence type="ECO:0000313" key="11">
    <source>
        <dbReference type="EMBL" id="AFZ70415.1"/>
    </source>
</evidence>
<dbReference type="PANTHER" id="PTHR11630">
    <property type="entry name" value="DNA REPLICATION LICENSING FACTOR MCM FAMILY MEMBER"/>
    <property type="match status" value="1"/>
</dbReference>
<dbReference type="Pfam" id="PF17855">
    <property type="entry name" value="MCM_lid"/>
    <property type="match status" value="1"/>
</dbReference>
<dbReference type="PANTHER" id="PTHR11630:SF66">
    <property type="entry name" value="DNA REPLICATION LICENSING FACTOR MCM4"/>
    <property type="match status" value="1"/>
</dbReference>
<evidence type="ECO:0000256" key="4">
    <source>
        <dbReference type="ARBA" id="ARBA00022741"/>
    </source>
</evidence>
<dbReference type="FunFam" id="3.40.50.300:FF:000826">
    <property type="entry name" value="Replicative DNA helicase Mcm"/>
    <property type="match status" value="1"/>
</dbReference>
<evidence type="ECO:0000256" key="6">
    <source>
        <dbReference type="ARBA" id="ARBA00022806"/>
    </source>
</evidence>
<name>L0ABJ0_CALLD</name>
<dbReference type="EMBL" id="CP003378">
    <property type="protein sequence ID" value="AFZ70415.1"/>
    <property type="molecule type" value="Genomic_DNA"/>
</dbReference>
<dbReference type="PRINTS" id="PR01657">
    <property type="entry name" value="MCMFAMILY"/>
</dbReference>
<dbReference type="GO" id="GO:0003697">
    <property type="term" value="F:single-stranded DNA binding"/>
    <property type="evidence" value="ECO:0007669"/>
    <property type="project" value="TreeGrafter"/>
</dbReference>
<dbReference type="SUPFAM" id="SSF50249">
    <property type="entry name" value="Nucleic acid-binding proteins"/>
    <property type="match status" value="1"/>
</dbReference>
<dbReference type="Gene3D" id="1.10.10.10">
    <property type="entry name" value="Winged helix-like DNA-binding domain superfamily/Winged helix DNA-binding domain"/>
    <property type="match status" value="1"/>
</dbReference>
<dbReference type="SUPFAM" id="SSF52540">
    <property type="entry name" value="P-loop containing nucleoside triphosphate hydrolases"/>
    <property type="match status" value="1"/>
</dbReference>
<dbReference type="InterPro" id="IPR041562">
    <property type="entry name" value="MCM_lid"/>
</dbReference>
<evidence type="ECO:0000259" key="10">
    <source>
        <dbReference type="PROSITE" id="PS50051"/>
    </source>
</evidence>
<comment type="similarity">
    <text evidence="1 9">Belongs to the MCM family.</text>
</comment>
<dbReference type="InterPro" id="IPR036388">
    <property type="entry name" value="WH-like_DNA-bd_sf"/>
</dbReference>
<dbReference type="OrthoDB" id="6747at2157"/>
<dbReference type="KEGG" id="clg:Calag_0664"/>
<keyword evidence="7 9" id="KW-0067">ATP-binding</keyword>
<evidence type="ECO:0000256" key="5">
    <source>
        <dbReference type="ARBA" id="ARBA00022801"/>
    </source>
</evidence>
<dbReference type="GO" id="GO:0006260">
    <property type="term" value="P:DNA replication"/>
    <property type="evidence" value="ECO:0007669"/>
    <property type="project" value="UniProtKB-KW"/>
</dbReference>
<evidence type="ECO:0000313" key="12">
    <source>
        <dbReference type="Proteomes" id="UP000010469"/>
    </source>
</evidence>